<evidence type="ECO:0000256" key="3">
    <source>
        <dbReference type="ARBA" id="ARBA00022475"/>
    </source>
</evidence>
<accession>A0ABT4BPC3</accession>
<evidence type="ECO:0000313" key="16">
    <source>
        <dbReference type="EMBL" id="MCY1712732.1"/>
    </source>
</evidence>
<dbReference type="EMBL" id="JAPOHA010000001">
    <property type="protein sequence ID" value="MCY1712732.1"/>
    <property type="molecule type" value="Genomic_DNA"/>
</dbReference>
<dbReference type="InterPro" id="IPR033717">
    <property type="entry name" value="UDPK"/>
</dbReference>
<feature type="transmembrane region" description="Helical" evidence="15">
    <location>
        <begin position="127"/>
        <end position="150"/>
    </location>
</feature>
<name>A0ABT4BPC3_9FIRM</name>
<dbReference type="PANTHER" id="PTHR34299">
    <property type="entry name" value="DIACYLGLYCEROL KINASE"/>
    <property type="match status" value="1"/>
</dbReference>
<feature type="transmembrane region" description="Helical" evidence="15">
    <location>
        <begin position="24"/>
        <end position="41"/>
    </location>
</feature>
<dbReference type="Pfam" id="PF01219">
    <property type="entry name" value="DAGK_prokar"/>
    <property type="match status" value="1"/>
</dbReference>
<comment type="caution">
    <text evidence="16">The sequence shown here is derived from an EMBL/GenBank/DDBJ whole genome shotgun (WGS) entry which is preliminary data.</text>
</comment>
<evidence type="ECO:0000256" key="11">
    <source>
        <dbReference type="ARBA" id="ARBA00023098"/>
    </source>
</evidence>
<reference evidence="16 17" key="1">
    <citation type="submission" date="2022-11" db="EMBL/GenBank/DDBJ databases">
        <authorList>
            <person name="Caiyu Z."/>
        </authorList>
    </citation>
    <scope>NUCLEOTIDE SEQUENCE [LARGE SCALE GENOMIC DNA]</scope>
    <source>
        <strain evidence="16 17">YR-4</strain>
    </source>
</reference>
<sequence>MRFFKSFKYAFRGIVYCINNERNMRIHTVAALYVFVFSLFFKMSRTSYAAVFLAVAMVMAAELFNTVAEELCDMTAASFHPVVRIVKDMAAGAVLVCAVFAAAVGICVFWQPAAFLKILQFFAAKPLMLLLLAVSVAVSIVFIISGPIGIRDHIRRNREE</sequence>
<evidence type="ECO:0000256" key="8">
    <source>
        <dbReference type="ARBA" id="ARBA00022777"/>
    </source>
</evidence>
<evidence type="ECO:0000256" key="2">
    <source>
        <dbReference type="ARBA" id="ARBA00005967"/>
    </source>
</evidence>
<evidence type="ECO:0000256" key="5">
    <source>
        <dbReference type="ARBA" id="ARBA00022679"/>
    </source>
</evidence>
<keyword evidence="14" id="KW-1208">Phospholipid metabolism</keyword>
<keyword evidence="13" id="KW-0594">Phospholipid biosynthesis</keyword>
<comment type="subcellular location">
    <subcellularLocation>
        <location evidence="1">Cell membrane</location>
        <topology evidence="1">Multi-pass membrane protein</topology>
    </subcellularLocation>
</comment>
<keyword evidence="17" id="KW-1185">Reference proteome</keyword>
<evidence type="ECO:0000256" key="10">
    <source>
        <dbReference type="ARBA" id="ARBA00022989"/>
    </source>
</evidence>
<feature type="transmembrane region" description="Helical" evidence="15">
    <location>
        <begin position="89"/>
        <end position="115"/>
    </location>
</feature>
<evidence type="ECO:0000256" key="6">
    <source>
        <dbReference type="ARBA" id="ARBA00022692"/>
    </source>
</evidence>
<evidence type="ECO:0000256" key="12">
    <source>
        <dbReference type="ARBA" id="ARBA00023136"/>
    </source>
</evidence>
<evidence type="ECO:0000256" key="1">
    <source>
        <dbReference type="ARBA" id="ARBA00004651"/>
    </source>
</evidence>
<protein>
    <submittedName>
        <fullName evidence="16">Diacylglycerol kinase family protein</fullName>
    </submittedName>
</protein>
<dbReference type="CDD" id="cd14265">
    <property type="entry name" value="UDPK_IM_like"/>
    <property type="match status" value="1"/>
</dbReference>
<feature type="transmembrane region" description="Helical" evidence="15">
    <location>
        <begin position="47"/>
        <end position="68"/>
    </location>
</feature>
<keyword evidence="8 16" id="KW-0418">Kinase</keyword>
<keyword evidence="5" id="KW-0808">Transferase</keyword>
<evidence type="ECO:0000313" key="17">
    <source>
        <dbReference type="Proteomes" id="UP001082703"/>
    </source>
</evidence>
<evidence type="ECO:0000256" key="4">
    <source>
        <dbReference type="ARBA" id="ARBA00022516"/>
    </source>
</evidence>
<proteinExistence type="inferred from homology"/>
<keyword evidence="7" id="KW-0547">Nucleotide-binding</keyword>
<comment type="similarity">
    <text evidence="2">Belongs to the bacterial diacylglycerol kinase family.</text>
</comment>
<keyword evidence="12 15" id="KW-0472">Membrane</keyword>
<keyword evidence="9" id="KW-0067">ATP-binding</keyword>
<keyword evidence="4" id="KW-0444">Lipid biosynthesis</keyword>
<evidence type="ECO:0000256" key="15">
    <source>
        <dbReference type="SAM" id="Phobius"/>
    </source>
</evidence>
<keyword evidence="11" id="KW-0443">Lipid metabolism</keyword>
<evidence type="ECO:0000256" key="14">
    <source>
        <dbReference type="ARBA" id="ARBA00023264"/>
    </source>
</evidence>
<dbReference type="InterPro" id="IPR036945">
    <property type="entry name" value="DAGK_sf"/>
</dbReference>
<evidence type="ECO:0000256" key="9">
    <source>
        <dbReference type="ARBA" id="ARBA00022840"/>
    </source>
</evidence>
<dbReference type="Gene3D" id="1.10.287.3610">
    <property type="match status" value="1"/>
</dbReference>
<dbReference type="PANTHER" id="PTHR34299:SF1">
    <property type="entry name" value="DIACYLGLYCEROL KINASE"/>
    <property type="match status" value="1"/>
</dbReference>
<dbReference type="Proteomes" id="UP001082703">
    <property type="component" value="Unassembled WGS sequence"/>
</dbReference>
<keyword evidence="10 15" id="KW-1133">Transmembrane helix</keyword>
<gene>
    <name evidence="16" type="ORF">OUY18_00470</name>
</gene>
<evidence type="ECO:0000256" key="13">
    <source>
        <dbReference type="ARBA" id="ARBA00023209"/>
    </source>
</evidence>
<dbReference type="InterPro" id="IPR000829">
    <property type="entry name" value="DAGK"/>
</dbReference>
<dbReference type="GO" id="GO:0016301">
    <property type="term" value="F:kinase activity"/>
    <property type="evidence" value="ECO:0007669"/>
    <property type="project" value="UniProtKB-KW"/>
</dbReference>
<evidence type="ECO:0000256" key="7">
    <source>
        <dbReference type="ARBA" id="ARBA00022741"/>
    </source>
</evidence>
<keyword evidence="6 15" id="KW-0812">Transmembrane</keyword>
<keyword evidence="3" id="KW-1003">Cell membrane</keyword>
<organism evidence="16 17">
    <name type="scientific">Caproiciproducens galactitolivorans</name>
    <dbReference type="NCBI Taxonomy" id="642589"/>
    <lineage>
        <taxon>Bacteria</taxon>
        <taxon>Bacillati</taxon>
        <taxon>Bacillota</taxon>
        <taxon>Clostridia</taxon>
        <taxon>Eubacteriales</taxon>
        <taxon>Acutalibacteraceae</taxon>
        <taxon>Caproiciproducens</taxon>
    </lineage>
</organism>